<accession>A0A3S1C063</accession>
<name>A0A3S1C063_ANAVA</name>
<proteinExistence type="predicted"/>
<feature type="coiled-coil region" evidence="1">
    <location>
        <begin position="113"/>
        <end position="140"/>
    </location>
</feature>
<reference evidence="3 4" key="1">
    <citation type="journal article" date="2019" name="Genome Biol. Evol.">
        <title>Day and night: Metabolic profiles and evolutionary relationships of six axenic non-marine cyanobacteria.</title>
        <authorList>
            <person name="Will S.E."/>
            <person name="Henke P."/>
            <person name="Boedeker C."/>
            <person name="Huang S."/>
            <person name="Brinkmann H."/>
            <person name="Rohde M."/>
            <person name="Jarek M."/>
            <person name="Friedl T."/>
            <person name="Seufert S."/>
            <person name="Schumacher M."/>
            <person name="Overmann J."/>
            <person name="Neumann-Schaal M."/>
            <person name="Petersen J."/>
        </authorList>
    </citation>
    <scope>NUCLEOTIDE SEQUENCE [LARGE SCALE GENOMIC DNA]</scope>
    <source>
        <strain evidence="3 4">SAG 1403-4b</strain>
    </source>
</reference>
<protein>
    <submittedName>
        <fullName evidence="3">Uncharacterized protein</fullName>
    </submittedName>
</protein>
<feature type="transmembrane region" description="Helical" evidence="2">
    <location>
        <begin position="12"/>
        <end position="33"/>
    </location>
</feature>
<organism evidence="3 4">
    <name type="scientific">Trichormus variabilis SAG 1403-4b</name>
    <dbReference type="NCBI Taxonomy" id="447716"/>
    <lineage>
        <taxon>Bacteria</taxon>
        <taxon>Bacillati</taxon>
        <taxon>Cyanobacteriota</taxon>
        <taxon>Cyanophyceae</taxon>
        <taxon>Nostocales</taxon>
        <taxon>Nostocaceae</taxon>
        <taxon>Trichormus</taxon>
    </lineage>
</organism>
<evidence type="ECO:0000256" key="1">
    <source>
        <dbReference type="SAM" id="Coils"/>
    </source>
</evidence>
<sequence>MNKYRLLEIAEYISIFAALAGSTIAVTTGQIIYTTVPMALSLLLNLVRRSQFEEQLRQRINGSHAERYQQILDDIQSLKTAVLEIYFPNNNEAIQDSIIGLSEKIDLLRPDHSQLTNENFSELETQYQNLQETLNGLIYRMLSCGVLSSGNTNQAEKGIANIVSQYQKYKQEYKKSYGAMLPEDLEDNDLEDAY</sequence>
<keyword evidence="1" id="KW-0175">Coiled coil</keyword>
<keyword evidence="2" id="KW-1133">Transmembrane helix</keyword>
<gene>
    <name evidence="3" type="ORF">DSM107003_47260</name>
</gene>
<evidence type="ECO:0000256" key="2">
    <source>
        <dbReference type="SAM" id="Phobius"/>
    </source>
</evidence>
<keyword evidence="4" id="KW-1185">Reference proteome</keyword>
<keyword evidence="2" id="KW-0812">Transmembrane</keyword>
<comment type="caution">
    <text evidence="3">The sequence shown here is derived from an EMBL/GenBank/DDBJ whole genome shotgun (WGS) entry which is preliminary data.</text>
</comment>
<evidence type="ECO:0000313" key="4">
    <source>
        <dbReference type="Proteomes" id="UP000276103"/>
    </source>
</evidence>
<keyword evidence="2" id="KW-0472">Membrane</keyword>
<dbReference type="AlphaFoldDB" id="A0A3S1C063"/>
<evidence type="ECO:0000313" key="3">
    <source>
        <dbReference type="EMBL" id="RUS92979.1"/>
    </source>
</evidence>
<dbReference type="EMBL" id="RSCM01000022">
    <property type="protein sequence ID" value="RUS92979.1"/>
    <property type="molecule type" value="Genomic_DNA"/>
</dbReference>
<dbReference type="RefSeq" id="WP_241993609.1">
    <property type="nucleotide sequence ID" value="NZ_RSCM01000022.1"/>
</dbReference>
<dbReference type="Proteomes" id="UP000276103">
    <property type="component" value="Unassembled WGS sequence"/>
</dbReference>